<dbReference type="Gene3D" id="1.20.1250.20">
    <property type="entry name" value="MFS general substrate transporter like domains"/>
    <property type="match status" value="1"/>
</dbReference>
<dbReference type="RefSeq" id="WP_245161975.1">
    <property type="nucleotide sequence ID" value="NZ_BAAAPQ010000024.1"/>
</dbReference>
<feature type="transmembrane region" description="Helical" evidence="8">
    <location>
        <begin position="119"/>
        <end position="141"/>
    </location>
</feature>
<evidence type="ECO:0000256" key="1">
    <source>
        <dbReference type="ARBA" id="ARBA00004651"/>
    </source>
</evidence>
<comment type="similarity">
    <text evidence="2">Belongs to the major facilitator superfamily. Proton-dependent oligopeptide transporter (POT/PTR) (TC 2.A.17) family.</text>
</comment>
<feature type="domain" description="Major facilitator superfamily (MFS) profile" evidence="9">
    <location>
        <begin position="1"/>
        <end position="479"/>
    </location>
</feature>
<dbReference type="GO" id="GO:1904680">
    <property type="term" value="F:peptide transmembrane transporter activity"/>
    <property type="evidence" value="ECO:0007669"/>
    <property type="project" value="InterPro"/>
</dbReference>
<evidence type="ECO:0000256" key="4">
    <source>
        <dbReference type="ARBA" id="ARBA00022475"/>
    </source>
</evidence>
<evidence type="ECO:0000256" key="3">
    <source>
        <dbReference type="ARBA" id="ARBA00022448"/>
    </source>
</evidence>
<name>A0A846S1I5_9MICO</name>
<keyword evidence="6 8" id="KW-1133">Transmembrane helix</keyword>
<dbReference type="EMBL" id="JAATJN010000001">
    <property type="protein sequence ID" value="NJC58026.1"/>
    <property type="molecule type" value="Genomic_DNA"/>
</dbReference>
<feature type="transmembrane region" description="Helical" evidence="8">
    <location>
        <begin position="92"/>
        <end position="113"/>
    </location>
</feature>
<sequence length="488" mass="51574">MESTLGQRVPTKKKEIRGVGGMAFTELWERFSFYGLQSILAFYLLYELSEGGLALPAAAAAGITGAYGGSVYLGQLLGAWAGERLISPRSMVLGGGIVIALGHITLAVAPGFLGLSIGLVMIIFGTGALKTNITSIVGFILDAEPAAKKDAGFSYFYMAINTGAVLGPLTTGFAQNQWGFHFGFGLAALGMIIALIQYVYSSRFLPVRASQVTRPLSASSRRKATAIALVSLAIVAAASATGLLKAERLSTIVTIACLIAAATYFTAILRSTKVNAFERQRIRSYLPLFLASSLYFGLLFAKFTAISLLVNDRVDLTVGNWSFPVGWITMISSASGVAMLPVAAAIWKRMGPRQPKAGTKFAIGLVHIGLGFAYILLISVAHHGSSIPFVYIVIFMFIMGSSEIFVGPIGLSLATQIAPKAFTAQMVAINFLTLALGSSLSGLLGQYFTAVSNDAYFLTIALGAVIAGLSLFAVRKPIHQGLYAGIEE</sequence>
<comment type="caution">
    <text evidence="10">The sequence shown here is derived from an EMBL/GenBank/DDBJ whole genome shotgun (WGS) entry which is preliminary data.</text>
</comment>
<feature type="transmembrane region" description="Helical" evidence="8">
    <location>
        <begin position="153"/>
        <end position="174"/>
    </location>
</feature>
<dbReference type="GO" id="GO:0005886">
    <property type="term" value="C:plasma membrane"/>
    <property type="evidence" value="ECO:0007669"/>
    <property type="project" value="UniProtKB-SubCell"/>
</dbReference>
<dbReference type="InterPro" id="IPR036259">
    <property type="entry name" value="MFS_trans_sf"/>
</dbReference>
<dbReference type="InterPro" id="IPR000109">
    <property type="entry name" value="POT_fam"/>
</dbReference>
<gene>
    <name evidence="10" type="ORF">BKA07_003061</name>
</gene>
<dbReference type="InterPro" id="IPR005279">
    <property type="entry name" value="Dipep/tripep_permease"/>
</dbReference>
<feature type="transmembrane region" description="Helical" evidence="8">
    <location>
        <begin position="288"/>
        <end position="310"/>
    </location>
</feature>
<feature type="transmembrane region" description="Helical" evidence="8">
    <location>
        <begin position="27"/>
        <end position="46"/>
    </location>
</feature>
<evidence type="ECO:0000313" key="11">
    <source>
        <dbReference type="Proteomes" id="UP000576792"/>
    </source>
</evidence>
<evidence type="ECO:0000259" key="9">
    <source>
        <dbReference type="PROSITE" id="PS50850"/>
    </source>
</evidence>
<evidence type="ECO:0000313" key="10">
    <source>
        <dbReference type="EMBL" id="NJC58026.1"/>
    </source>
</evidence>
<keyword evidence="11" id="KW-1185">Reference proteome</keyword>
<keyword evidence="5 8" id="KW-0812">Transmembrane</keyword>
<dbReference type="PROSITE" id="PS50850">
    <property type="entry name" value="MFS"/>
    <property type="match status" value="1"/>
</dbReference>
<feature type="transmembrane region" description="Helical" evidence="8">
    <location>
        <begin position="249"/>
        <end position="267"/>
    </location>
</feature>
<dbReference type="AlphaFoldDB" id="A0A846S1I5"/>
<dbReference type="Proteomes" id="UP000576792">
    <property type="component" value="Unassembled WGS sequence"/>
</dbReference>
<keyword evidence="7 8" id="KW-0472">Membrane</keyword>
<comment type="subcellular location">
    <subcellularLocation>
        <location evidence="1">Cell membrane</location>
        <topology evidence="1">Multi-pass membrane protein</topology>
    </subcellularLocation>
</comment>
<keyword evidence="3" id="KW-0813">Transport</keyword>
<dbReference type="InterPro" id="IPR050171">
    <property type="entry name" value="MFS_Transporters"/>
</dbReference>
<feature type="transmembrane region" description="Helical" evidence="8">
    <location>
        <begin position="325"/>
        <end position="347"/>
    </location>
</feature>
<evidence type="ECO:0000256" key="2">
    <source>
        <dbReference type="ARBA" id="ARBA00005982"/>
    </source>
</evidence>
<dbReference type="Pfam" id="PF00854">
    <property type="entry name" value="PTR2"/>
    <property type="match status" value="1"/>
</dbReference>
<feature type="transmembrane region" description="Helical" evidence="8">
    <location>
        <begin position="359"/>
        <end position="377"/>
    </location>
</feature>
<evidence type="ECO:0000256" key="8">
    <source>
        <dbReference type="SAM" id="Phobius"/>
    </source>
</evidence>
<feature type="transmembrane region" description="Helical" evidence="8">
    <location>
        <begin position="455"/>
        <end position="474"/>
    </location>
</feature>
<dbReference type="PANTHER" id="PTHR23517:SF15">
    <property type="entry name" value="PROTON-DEPENDENT OLIGOPEPTIDE FAMILY TRANSPORT PROTEIN"/>
    <property type="match status" value="1"/>
</dbReference>
<organism evidence="10 11">
    <name type="scientific">Brevibacterium marinum</name>
    <dbReference type="NCBI Taxonomy" id="418643"/>
    <lineage>
        <taxon>Bacteria</taxon>
        <taxon>Bacillati</taxon>
        <taxon>Actinomycetota</taxon>
        <taxon>Actinomycetes</taxon>
        <taxon>Micrococcales</taxon>
        <taxon>Brevibacteriaceae</taxon>
        <taxon>Brevibacterium</taxon>
    </lineage>
</organism>
<feature type="transmembrane region" description="Helical" evidence="8">
    <location>
        <begin position="224"/>
        <end position="243"/>
    </location>
</feature>
<proteinExistence type="inferred from homology"/>
<dbReference type="GO" id="GO:0015833">
    <property type="term" value="P:peptide transport"/>
    <property type="evidence" value="ECO:0007669"/>
    <property type="project" value="InterPro"/>
</dbReference>
<dbReference type="NCBIfam" id="TIGR00924">
    <property type="entry name" value="yjdL_sub1_fam"/>
    <property type="match status" value="1"/>
</dbReference>
<protein>
    <submittedName>
        <fullName evidence="10">POT family proton-dependent oligopeptide transporter</fullName>
    </submittedName>
</protein>
<evidence type="ECO:0000256" key="5">
    <source>
        <dbReference type="ARBA" id="ARBA00022692"/>
    </source>
</evidence>
<evidence type="ECO:0000256" key="6">
    <source>
        <dbReference type="ARBA" id="ARBA00022989"/>
    </source>
</evidence>
<feature type="transmembrane region" description="Helical" evidence="8">
    <location>
        <begin position="426"/>
        <end position="449"/>
    </location>
</feature>
<dbReference type="InterPro" id="IPR020846">
    <property type="entry name" value="MFS_dom"/>
</dbReference>
<dbReference type="PANTHER" id="PTHR23517">
    <property type="entry name" value="RESISTANCE PROTEIN MDTM, PUTATIVE-RELATED-RELATED"/>
    <property type="match status" value="1"/>
</dbReference>
<feature type="transmembrane region" description="Helical" evidence="8">
    <location>
        <begin position="58"/>
        <end position="80"/>
    </location>
</feature>
<accession>A0A846S1I5</accession>
<feature type="transmembrane region" description="Helical" evidence="8">
    <location>
        <begin position="389"/>
        <end position="414"/>
    </location>
</feature>
<reference evidence="10 11" key="1">
    <citation type="submission" date="2020-03" db="EMBL/GenBank/DDBJ databases">
        <title>Sequencing the genomes of 1000 actinobacteria strains.</title>
        <authorList>
            <person name="Klenk H.-P."/>
        </authorList>
    </citation>
    <scope>NUCLEOTIDE SEQUENCE [LARGE SCALE GENOMIC DNA]</scope>
    <source>
        <strain evidence="10 11">DSM 18964</strain>
    </source>
</reference>
<feature type="transmembrane region" description="Helical" evidence="8">
    <location>
        <begin position="180"/>
        <end position="200"/>
    </location>
</feature>
<dbReference type="SUPFAM" id="SSF103473">
    <property type="entry name" value="MFS general substrate transporter"/>
    <property type="match status" value="1"/>
</dbReference>
<keyword evidence="4" id="KW-1003">Cell membrane</keyword>
<evidence type="ECO:0000256" key="7">
    <source>
        <dbReference type="ARBA" id="ARBA00023136"/>
    </source>
</evidence>